<reference evidence="1 2" key="1">
    <citation type="submission" date="2019-05" db="EMBL/GenBank/DDBJ databases">
        <authorList>
            <consortium name="Science for Life Laboratories"/>
        </authorList>
    </citation>
    <scope>NUCLEOTIDE SEQUENCE [LARGE SCALE GENOMIC DNA]</scope>
    <source>
        <strain evidence="1">Soil9</strain>
    </source>
</reference>
<dbReference type="EMBL" id="LR593886">
    <property type="protein sequence ID" value="VTS03548.1"/>
    <property type="molecule type" value="Genomic_DNA"/>
</dbReference>
<dbReference type="AlphaFoldDB" id="A0A6P2DLZ7"/>
<evidence type="ECO:0000313" key="2">
    <source>
        <dbReference type="Proteomes" id="UP000464178"/>
    </source>
</evidence>
<proteinExistence type="predicted"/>
<evidence type="ECO:0000313" key="1">
    <source>
        <dbReference type="EMBL" id="VTS03548.1"/>
    </source>
</evidence>
<dbReference type="RefSeq" id="WP_162673065.1">
    <property type="nucleotide sequence ID" value="NZ_LR593886.1"/>
</dbReference>
<gene>
    <name evidence="1" type="ORF">SOIL9_71460</name>
</gene>
<accession>A0A6P2DLZ7</accession>
<protein>
    <submittedName>
        <fullName evidence="1">Uncharacterized protein</fullName>
    </submittedName>
</protein>
<dbReference type="Proteomes" id="UP000464178">
    <property type="component" value="Chromosome"/>
</dbReference>
<sequence length="166" mass="16481">MSVTRATVGIKLDVVEVPPANAAFLDSSKNSLTFNKLSSEVGLTGSGTPNVTAHANGSKALTAGAGSLDLTALVGINGAAVSLDGLKPRAILFENPATNANPITIAKGAANGYTGLGAAFSHVLQPGQKVLFNLAAAGTAVSSTVKVFDLTGTGTQALNYQIVAGT</sequence>
<keyword evidence="2" id="KW-1185">Reference proteome</keyword>
<dbReference type="KEGG" id="gms:SOIL9_71460"/>
<organism evidence="1 2">
    <name type="scientific">Gemmata massiliana</name>
    <dbReference type="NCBI Taxonomy" id="1210884"/>
    <lineage>
        <taxon>Bacteria</taxon>
        <taxon>Pseudomonadati</taxon>
        <taxon>Planctomycetota</taxon>
        <taxon>Planctomycetia</taxon>
        <taxon>Gemmatales</taxon>
        <taxon>Gemmataceae</taxon>
        <taxon>Gemmata</taxon>
    </lineage>
</organism>
<name>A0A6P2DLZ7_9BACT</name>